<evidence type="ECO:0000259" key="8">
    <source>
        <dbReference type="Pfam" id="PF09335"/>
    </source>
</evidence>
<dbReference type="EMBL" id="CAJMXA010002670">
    <property type="protein sequence ID" value="CAE6485737.1"/>
    <property type="molecule type" value="Genomic_DNA"/>
</dbReference>
<dbReference type="GO" id="GO:0016020">
    <property type="term" value="C:membrane"/>
    <property type="evidence" value="ECO:0007669"/>
    <property type="project" value="UniProtKB-SubCell"/>
</dbReference>
<feature type="compositionally biased region" description="Polar residues" evidence="6">
    <location>
        <begin position="1"/>
        <end position="25"/>
    </location>
</feature>
<evidence type="ECO:0000256" key="4">
    <source>
        <dbReference type="ARBA" id="ARBA00022989"/>
    </source>
</evidence>
<dbReference type="AlphaFoldDB" id="A0A8H3CLE5"/>
<protein>
    <recommendedName>
        <fullName evidence="8">VTT domain-containing protein</fullName>
    </recommendedName>
</protein>
<dbReference type="PANTHER" id="PTHR43220:SF21">
    <property type="entry name" value="TRANSMEMBRANE PROTEIN 41A"/>
    <property type="match status" value="1"/>
</dbReference>
<proteinExistence type="predicted"/>
<evidence type="ECO:0000256" key="2">
    <source>
        <dbReference type="ARBA" id="ARBA00022692"/>
    </source>
</evidence>
<comment type="subcellular location">
    <subcellularLocation>
        <location evidence="1">Membrane</location>
        <topology evidence="1">Multi-pass membrane protein</topology>
    </subcellularLocation>
</comment>
<comment type="caution">
    <text evidence="9">The sequence shown here is derived from an EMBL/GenBank/DDBJ whole genome shotgun (WGS) entry which is preliminary data.</text>
</comment>
<accession>A0A8H3CLE5</accession>
<dbReference type="Proteomes" id="UP000663853">
    <property type="component" value="Unassembled WGS sequence"/>
</dbReference>
<keyword evidence="2 7" id="KW-0812">Transmembrane</keyword>
<dbReference type="Pfam" id="PF09335">
    <property type="entry name" value="VTT_dom"/>
    <property type="match status" value="1"/>
</dbReference>
<dbReference type="InterPro" id="IPR032816">
    <property type="entry name" value="VTT_dom"/>
</dbReference>
<dbReference type="PANTHER" id="PTHR43220">
    <property type="match status" value="1"/>
</dbReference>
<name>A0A8H3CLE5_9AGAM</name>
<keyword evidence="4 7" id="KW-1133">Transmembrane helix</keyword>
<dbReference type="InterPro" id="IPR045014">
    <property type="entry name" value="TM41A/B"/>
</dbReference>
<feature type="region of interest" description="Disordered" evidence="6">
    <location>
        <begin position="1"/>
        <end position="39"/>
    </location>
</feature>
<feature type="transmembrane region" description="Helical" evidence="7">
    <location>
        <begin position="170"/>
        <end position="193"/>
    </location>
</feature>
<sequence>MYSITDTVSPGSIPTGSASHRTSALSPRRLCGRARAGSTSSAIPLPLTLSTLRTGSVRARAHTEIPSSPDSPVPETPLRARDMLDSLAFKLRPLPTADHIQHPVDIPAPSATLDMKNSATQTPRRHFASLFISSPMQPIPALPTPVLSGGTFAVSCARAALPDANRRRKYLLPLVFLAVVFAVTAIPVVWGVMSLPIRSLDGMPTTLQQVALLGRDLQAYADSGFSGKAHVLGVLSIVAVWKHAFSIPGSVVLNVLAGALLSPALGTLLMTILTTIGSVCSSLLSAPLTPLVRRFVPRPLHLVRQALEGHDEPTTTDPITEKPIALAQPADAQHNKSPTWVRLTIMRLVGVVPWSGINIACGVCEVPLTACAVGAFFGTLPWTAVTCQIGDILQTVASQGDSGDMTLRAVMTSPSMIVKLVVLSLLSLGPVLLRDQLVALLTSRIRSCESHHQRQSEKKKGLIIGEEEHEKSHWRWSRKNWRKYSESDAEEAT</sequence>
<evidence type="ECO:0000313" key="9">
    <source>
        <dbReference type="EMBL" id="CAE6485737.1"/>
    </source>
</evidence>
<keyword evidence="3" id="KW-0732">Signal</keyword>
<evidence type="ECO:0000256" key="1">
    <source>
        <dbReference type="ARBA" id="ARBA00004141"/>
    </source>
</evidence>
<evidence type="ECO:0000256" key="3">
    <source>
        <dbReference type="ARBA" id="ARBA00022729"/>
    </source>
</evidence>
<feature type="domain" description="VTT" evidence="8">
    <location>
        <begin position="247"/>
        <end position="391"/>
    </location>
</feature>
<keyword evidence="5 7" id="KW-0472">Membrane</keyword>
<gene>
    <name evidence="9" type="ORF">RDB_LOCUS94577</name>
</gene>
<evidence type="ECO:0000256" key="6">
    <source>
        <dbReference type="SAM" id="MobiDB-lite"/>
    </source>
</evidence>
<organism evidence="9 10">
    <name type="scientific">Rhizoctonia solani</name>
    <dbReference type="NCBI Taxonomy" id="456999"/>
    <lineage>
        <taxon>Eukaryota</taxon>
        <taxon>Fungi</taxon>
        <taxon>Dikarya</taxon>
        <taxon>Basidiomycota</taxon>
        <taxon>Agaricomycotina</taxon>
        <taxon>Agaricomycetes</taxon>
        <taxon>Cantharellales</taxon>
        <taxon>Ceratobasidiaceae</taxon>
        <taxon>Rhizoctonia</taxon>
    </lineage>
</organism>
<evidence type="ECO:0000256" key="7">
    <source>
        <dbReference type="SAM" id="Phobius"/>
    </source>
</evidence>
<evidence type="ECO:0000313" key="10">
    <source>
        <dbReference type="Proteomes" id="UP000663853"/>
    </source>
</evidence>
<reference evidence="9" key="1">
    <citation type="submission" date="2021-01" db="EMBL/GenBank/DDBJ databases">
        <authorList>
            <person name="Kaushik A."/>
        </authorList>
    </citation>
    <scope>NUCLEOTIDE SEQUENCE</scope>
    <source>
        <strain evidence="9">AG6-10EEA</strain>
    </source>
</reference>
<evidence type="ECO:0000256" key="5">
    <source>
        <dbReference type="ARBA" id="ARBA00023136"/>
    </source>
</evidence>